<proteinExistence type="predicted"/>
<evidence type="ECO:0000313" key="3">
    <source>
        <dbReference type="Proteomes" id="UP000029227"/>
    </source>
</evidence>
<dbReference type="InterPro" id="IPR052718">
    <property type="entry name" value="NmrA-type_oxidoreductase"/>
</dbReference>
<dbReference type="STRING" id="754436.JCM19237_4055"/>
<accession>A0A090QS72</accession>
<name>A0A090QS72_9GAMM</name>
<dbReference type="Gene3D" id="3.40.50.720">
    <property type="entry name" value="NAD(P)-binding Rossmann-like Domain"/>
    <property type="match status" value="1"/>
</dbReference>
<dbReference type="Proteomes" id="UP000029227">
    <property type="component" value="Unassembled WGS sequence"/>
</dbReference>
<dbReference type="InterPro" id="IPR036291">
    <property type="entry name" value="NAD(P)-bd_dom_sf"/>
</dbReference>
<comment type="caution">
    <text evidence="2">The sequence shown here is derived from an EMBL/GenBank/DDBJ whole genome shotgun (WGS) entry which is preliminary data.</text>
</comment>
<gene>
    <name evidence="2" type="ORF">JCM19237_4055</name>
</gene>
<feature type="domain" description="NmrA-like" evidence="1">
    <location>
        <begin position="3"/>
        <end position="263"/>
    </location>
</feature>
<evidence type="ECO:0000259" key="1">
    <source>
        <dbReference type="Pfam" id="PF05368"/>
    </source>
</evidence>
<dbReference type="Pfam" id="PF05368">
    <property type="entry name" value="NmrA"/>
    <property type="match status" value="1"/>
</dbReference>
<dbReference type="PANTHER" id="PTHR47129">
    <property type="entry name" value="QUINONE OXIDOREDUCTASE 2"/>
    <property type="match status" value="1"/>
</dbReference>
<dbReference type="EMBL" id="BBMN01000005">
    <property type="protein sequence ID" value="GAL04689.1"/>
    <property type="molecule type" value="Genomic_DNA"/>
</dbReference>
<dbReference type="SUPFAM" id="SSF51735">
    <property type="entry name" value="NAD(P)-binding Rossmann-fold domains"/>
    <property type="match status" value="1"/>
</dbReference>
<protein>
    <submittedName>
        <fullName evidence="2">NADPH:quinone oxidoreductase</fullName>
    </submittedName>
</protein>
<dbReference type="AlphaFoldDB" id="A0A090QS72"/>
<dbReference type="eggNOG" id="COG0702">
    <property type="taxonomic scope" value="Bacteria"/>
</dbReference>
<evidence type="ECO:0000313" key="2">
    <source>
        <dbReference type="EMBL" id="GAL04689.1"/>
    </source>
</evidence>
<dbReference type="Gene3D" id="3.90.25.10">
    <property type="entry name" value="UDP-galactose 4-epimerase, domain 1"/>
    <property type="match status" value="1"/>
</dbReference>
<dbReference type="PANTHER" id="PTHR47129:SF1">
    <property type="entry name" value="NMRA-LIKE DOMAIN-CONTAINING PROTEIN"/>
    <property type="match status" value="1"/>
</dbReference>
<dbReference type="InterPro" id="IPR008030">
    <property type="entry name" value="NmrA-like"/>
</dbReference>
<sequence>MSDRKLLVTGASGKLGSQVVKHLLETLQVAPSALIVTTRRADSLKALAEKGVEVREADFADPASLDKAFAGVRNMLLISMDATGPRTEAHLNAVAAAEKAGVEHIVYTSMSAADRSPVVFAHEHDATEKAIKHSAIANATILRNGWYFENVIEYFASILQSGHWLTSAAEGRVAQLSRQDLALAAASALVKPAQGKVTLSMSGAESMTHAQMAQQMDAVLGTHINMVHLSDDEYRAQLTGFALPAPIVELCVTMDQHNREQCADGTSEAFEALTGQQPQRFADWLVAHKTELQQLANS</sequence>
<reference evidence="2 3" key="1">
    <citation type="journal article" date="2014" name="Genome Announc.">
        <title>Draft Genome Sequences of Two Vibrionaceae Species, Vibrio ponticus C121 and Photobacterium aphoticum C119, Isolated as Coral Reef Microbiota.</title>
        <authorList>
            <person name="Al-saari N."/>
            <person name="Meirelles P.M."/>
            <person name="Mino S."/>
            <person name="Suda W."/>
            <person name="Oshima K."/>
            <person name="Hattori M."/>
            <person name="Ohkuma M."/>
            <person name="Thompson F.L."/>
            <person name="Gomez-Gil B."/>
            <person name="Sawabe T."/>
            <person name="Sawabe T."/>
        </authorList>
    </citation>
    <scope>NUCLEOTIDE SEQUENCE [LARGE SCALE GENOMIC DNA]</scope>
    <source>
        <strain evidence="2 3">JCM 19237</strain>
    </source>
</reference>
<organism evidence="2 3">
    <name type="scientific">Photobacterium aphoticum</name>
    <dbReference type="NCBI Taxonomy" id="754436"/>
    <lineage>
        <taxon>Bacteria</taxon>
        <taxon>Pseudomonadati</taxon>
        <taxon>Pseudomonadota</taxon>
        <taxon>Gammaproteobacteria</taxon>
        <taxon>Vibrionales</taxon>
        <taxon>Vibrionaceae</taxon>
        <taxon>Photobacterium</taxon>
    </lineage>
</organism>